<reference evidence="2 3" key="1">
    <citation type="submission" date="2016-11" db="EMBL/GenBank/DDBJ databases">
        <title>Mixed transmission modes and dynamic genome evolution in an obligate animal-bacterial symbiosis.</title>
        <authorList>
            <person name="Russell S.L."/>
            <person name="Corbett-Detig R.B."/>
            <person name="Cavanaugh C.M."/>
        </authorList>
    </citation>
    <scope>NUCLEOTIDE SEQUENCE [LARGE SCALE GENOMIC DNA]</scope>
    <source>
        <strain evidence="2">Sveles-Q1</strain>
    </source>
</reference>
<dbReference type="EMBL" id="MPRL01000007">
    <property type="protein sequence ID" value="OOZ41663.1"/>
    <property type="molecule type" value="Genomic_DNA"/>
</dbReference>
<keyword evidence="3" id="KW-1185">Reference proteome</keyword>
<sequence length="89" mass="9743">MATVKKAAPKKKVAKKAAPKKKAAAKPQRKEIDALYIKTKPGVASFRRAGHKFDEQGHGIALDALNKEQIKQLKDEKNLIVEAVTIPAE</sequence>
<dbReference type="OrthoDB" id="7010811at2"/>
<dbReference type="Proteomes" id="UP000191110">
    <property type="component" value="Unassembled WGS sequence"/>
</dbReference>
<organism evidence="2 3">
    <name type="scientific">Solemya pervernicosa gill symbiont</name>
    <dbReference type="NCBI Taxonomy" id="642797"/>
    <lineage>
        <taxon>Bacteria</taxon>
        <taxon>Pseudomonadati</taxon>
        <taxon>Pseudomonadota</taxon>
        <taxon>Gammaproteobacteria</taxon>
        <taxon>sulfur-oxidizing symbionts</taxon>
    </lineage>
</organism>
<accession>A0A1T2L988</accession>
<comment type="caution">
    <text evidence="2">The sequence shown here is derived from an EMBL/GenBank/DDBJ whole genome shotgun (WGS) entry which is preliminary data.</text>
</comment>
<evidence type="ECO:0000256" key="1">
    <source>
        <dbReference type="SAM" id="MobiDB-lite"/>
    </source>
</evidence>
<evidence type="ECO:0000313" key="3">
    <source>
        <dbReference type="Proteomes" id="UP000191110"/>
    </source>
</evidence>
<name>A0A1T2L988_9GAMM</name>
<dbReference type="RefSeq" id="WP_078482609.1">
    <property type="nucleotide sequence ID" value="NZ_MPRL01000007.1"/>
</dbReference>
<evidence type="ECO:0008006" key="4">
    <source>
        <dbReference type="Google" id="ProtNLM"/>
    </source>
</evidence>
<feature type="compositionally biased region" description="Basic residues" evidence="1">
    <location>
        <begin position="7"/>
        <end position="24"/>
    </location>
</feature>
<protein>
    <recommendedName>
        <fullName evidence="4">Mu-like prophage FluMu N-terminal domain-containing protein</fullName>
    </recommendedName>
</protein>
<gene>
    <name evidence="2" type="ORF">BOW53_03010</name>
</gene>
<dbReference type="AlphaFoldDB" id="A0A1T2L988"/>
<feature type="region of interest" description="Disordered" evidence="1">
    <location>
        <begin position="1"/>
        <end position="29"/>
    </location>
</feature>
<dbReference type="SUPFAM" id="SSF160059">
    <property type="entry name" value="PriA/YqbF domain"/>
    <property type="match status" value="1"/>
</dbReference>
<proteinExistence type="predicted"/>
<evidence type="ECO:0000313" key="2">
    <source>
        <dbReference type="EMBL" id="OOZ41663.1"/>
    </source>
</evidence>